<organism evidence="1 2">
    <name type="scientific">Pseudomonas fluorescens (strain ATCC BAA-477 / NRRL B-23932 / Pf-5)</name>
    <dbReference type="NCBI Taxonomy" id="220664"/>
    <lineage>
        <taxon>Bacteria</taxon>
        <taxon>Pseudomonadati</taxon>
        <taxon>Pseudomonadota</taxon>
        <taxon>Gammaproteobacteria</taxon>
        <taxon>Pseudomonadales</taxon>
        <taxon>Pseudomonadaceae</taxon>
        <taxon>Pseudomonas</taxon>
    </lineage>
</organism>
<dbReference type="InterPro" id="IPR010982">
    <property type="entry name" value="Lambda_DNA-bd_dom_sf"/>
</dbReference>
<evidence type="ECO:0000313" key="2">
    <source>
        <dbReference type="Proteomes" id="UP000008540"/>
    </source>
</evidence>
<sequence>MIRTQNNCTNIQYKANALPNLPEKTMASLAMKITLERIALYQFTPQHCAQARDMLGWDMDQLSRESAVSVQAIQRFEAGYEVRDVTRLALAFCLEAQGLVFFPGFTPGRGMNIKGATPNPMERPDYALIE</sequence>
<accession>Q4K820</accession>
<protein>
    <submittedName>
        <fullName evidence="1">Uncharacterized protein</fullName>
    </submittedName>
</protein>
<name>Q4K820_PSEF5</name>
<evidence type="ECO:0000313" key="1">
    <source>
        <dbReference type="EMBL" id="AAY93776.1"/>
    </source>
</evidence>
<dbReference type="STRING" id="220664.PFL_4529"/>
<gene>
    <name evidence="1" type="ordered locus">PFL_4529</name>
</gene>
<dbReference type="KEGG" id="pfl:PFL_4529"/>
<dbReference type="AlphaFoldDB" id="Q4K820"/>
<reference evidence="1 2" key="1">
    <citation type="journal article" date="2005" name="Nat. Biotechnol.">
        <title>Complete genome sequence of the plant commensal Pseudomonas fluorescens Pf-5.</title>
        <authorList>
            <person name="Paulsen I.T."/>
            <person name="Press C.M."/>
            <person name="Ravel J."/>
            <person name="Kobayashi D.Y."/>
            <person name="Myers G.S."/>
            <person name="Mavrodi D.V."/>
            <person name="DeBoy R.T."/>
            <person name="Seshadri R."/>
            <person name="Ren Q."/>
            <person name="Madupu R."/>
            <person name="Dodson R.J."/>
            <person name="Durkin A.S."/>
            <person name="Brinkac L.M."/>
            <person name="Daugherty S.C."/>
            <person name="Sullivan S.A."/>
            <person name="Rosovitz M.J."/>
            <person name="Gwinn M.L."/>
            <person name="Zhou L."/>
            <person name="Schneider D.J."/>
            <person name="Cartinhour S.W."/>
            <person name="Nelson W.C."/>
            <person name="Weidman J."/>
            <person name="Watkins K."/>
            <person name="Tran K."/>
            <person name="Khouri H."/>
            <person name="Pierson E.A."/>
            <person name="Pierson L.S.III."/>
            <person name="Thomashow L.S."/>
            <person name="Loper J.E."/>
        </authorList>
    </citation>
    <scope>NUCLEOTIDE SEQUENCE [LARGE SCALE GENOMIC DNA]</scope>
    <source>
        <strain evidence="2">ATCC BAA-477 / NRRL B-23932 / Pf-5</strain>
    </source>
</reference>
<proteinExistence type="predicted"/>
<dbReference type="Gene3D" id="1.10.260.40">
    <property type="entry name" value="lambda repressor-like DNA-binding domains"/>
    <property type="match status" value="1"/>
</dbReference>
<dbReference type="EMBL" id="CP000076">
    <property type="protein sequence ID" value="AAY93776.1"/>
    <property type="molecule type" value="Genomic_DNA"/>
</dbReference>
<dbReference type="GO" id="GO:0003677">
    <property type="term" value="F:DNA binding"/>
    <property type="evidence" value="ECO:0007669"/>
    <property type="project" value="InterPro"/>
</dbReference>
<dbReference type="eggNOG" id="COG1396">
    <property type="taxonomic scope" value="Bacteria"/>
</dbReference>
<dbReference type="HOGENOM" id="CLU_162020_0_0_6"/>
<dbReference type="Proteomes" id="UP000008540">
    <property type="component" value="Chromosome"/>
</dbReference>